<dbReference type="EMBL" id="DS231715">
    <property type="protein sequence ID" value="KNB15179.1"/>
    <property type="molecule type" value="Genomic_DNA"/>
</dbReference>
<dbReference type="AlphaFoldDB" id="A0A0J9VW15"/>
<evidence type="ECO:0000313" key="2">
    <source>
        <dbReference type="Proteomes" id="UP000009097"/>
    </source>
</evidence>
<gene>
    <name evidence="1" type="ORF">FOXG_21269</name>
</gene>
<reference evidence="1" key="2">
    <citation type="journal article" date="2010" name="Nature">
        <title>Comparative genomics reveals mobile pathogenicity chromosomes in Fusarium.</title>
        <authorList>
            <person name="Ma L.J."/>
            <person name="van der Does H.C."/>
            <person name="Borkovich K.A."/>
            <person name="Coleman J.J."/>
            <person name="Daboussi M.J."/>
            <person name="Di Pietro A."/>
            <person name="Dufresne M."/>
            <person name="Freitag M."/>
            <person name="Grabherr M."/>
            <person name="Henrissat B."/>
            <person name="Houterman P.M."/>
            <person name="Kang S."/>
            <person name="Shim W.B."/>
            <person name="Woloshuk C."/>
            <person name="Xie X."/>
            <person name="Xu J.R."/>
            <person name="Antoniw J."/>
            <person name="Baker S.E."/>
            <person name="Bluhm B.H."/>
            <person name="Breakspear A."/>
            <person name="Brown D.W."/>
            <person name="Butchko R.A."/>
            <person name="Chapman S."/>
            <person name="Coulson R."/>
            <person name="Coutinho P.M."/>
            <person name="Danchin E.G."/>
            <person name="Diener A."/>
            <person name="Gale L.R."/>
            <person name="Gardiner D.M."/>
            <person name="Goff S."/>
            <person name="Hammond-Kosack K.E."/>
            <person name="Hilburn K."/>
            <person name="Hua-Van A."/>
            <person name="Jonkers W."/>
            <person name="Kazan K."/>
            <person name="Kodira C.D."/>
            <person name="Koehrsen M."/>
            <person name="Kumar L."/>
            <person name="Lee Y.H."/>
            <person name="Li L."/>
            <person name="Manners J.M."/>
            <person name="Miranda-Saavedra D."/>
            <person name="Mukherjee M."/>
            <person name="Park G."/>
            <person name="Park J."/>
            <person name="Park S.Y."/>
            <person name="Proctor R.H."/>
            <person name="Regev A."/>
            <person name="Ruiz-Roldan M.C."/>
            <person name="Sain D."/>
            <person name="Sakthikumar S."/>
            <person name="Sykes S."/>
            <person name="Schwartz D.C."/>
            <person name="Turgeon B.G."/>
            <person name="Wapinski I."/>
            <person name="Yoder O."/>
            <person name="Young S."/>
            <person name="Zeng Q."/>
            <person name="Zhou S."/>
            <person name="Galagan J."/>
            <person name="Cuomo C.A."/>
            <person name="Kistler H.C."/>
            <person name="Rep M."/>
        </authorList>
    </citation>
    <scope>NUCLEOTIDE SEQUENCE [LARGE SCALE GENOMIC DNA]</scope>
    <source>
        <strain evidence="1">4287</strain>
    </source>
</reference>
<dbReference type="RefSeq" id="XP_018253224.1">
    <property type="nucleotide sequence ID" value="XM_018401592.1"/>
</dbReference>
<name>A0A0J9VW15_FUSO4</name>
<organism evidence="1 2">
    <name type="scientific">Fusarium oxysporum f. sp. lycopersici (strain 4287 / CBS 123668 / FGSC 9935 / NRRL 34936)</name>
    <name type="common">Fusarium vascular wilt of tomato</name>
    <dbReference type="NCBI Taxonomy" id="426428"/>
    <lineage>
        <taxon>Eukaryota</taxon>
        <taxon>Fungi</taxon>
        <taxon>Dikarya</taxon>
        <taxon>Ascomycota</taxon>
        <taxon>Pezizomycotina</taxon>
        <taxon>Sordariomycetes</taxon>
        <taxon>Hypocreomycetidae</taxon>
        <taxon>Hypocreales</taxon>
        <taxon>Nectriaceae</taxon>
        <taxon>Fusarium</taxon>
        <taxon>Fusarium oxysporum species complex</taxon>
    </lineage>
</organism>
<accession>A0A0J9VW15</accession>
<proteinExistence type="predicted"/>
<reference evidence="1" key="1">
    <citation type="submission" date="2007-04" db="EMBL/GenBank/DDBJ databases">
        <authorList>
            <consortium name="The Broad Institute Genome Sequencing Platform"/>
            <person name="Birren B."/>
            <person name="Lander E."/>
            <person name="Galagan J."/>
            <person name="Nusbaum C."/>
            <person name="Devon K."/>
            <person name="Ma L.-J."/>
            <person name="Jaffe D."/>
            <person name="Butler J."/>
            <person name="Alvarez P."/>
            <person name="Gnerre S."/>
            <person name="Grabherr M."/>
            <person name="Kleber M."/>
            <person name="Mauceli E."/>
            <person name="Brockman W."/>
            <person name="MacCallum I.A."/>
            <person name="Young S."/>
            <person name="LaButti K."/>
            <person name="DeCaprio D."/>
            <person name="Crawford M."/>
            <person name="Koehrsen M."/>
            <person name="Engels R."/>
            <person name="Montgomery P."/>
            <person name="Pearson M."/>
            <person name="Howarth C."/>
            <person name="Larson L."/>
            <person name="White J."/>
            <person name="O'Leary S."/>
            <person name="Kodira C."/>
            <person name="Zeng Q."/>
            <person name="Yandava C."/>
            <person name="Alvarado L."/>
            <person name="Kistler C."/>
            <person name="Shim W.-B."/>
            <person name="Kang S."/>
            <person name="Woloshuk C."/>
        </authorList>
    </citation>
    <scope>NUCLEOTIDE SEQUENCE</scope>
    <source>
        <strain evidence="1">4287</strain>
    </source>
</reference>
<dbReference type="Proteomes" id="UP000009097">
    <property type="component" value="Unassembled WGS sequence"/>
</dbReference>
<dbReference type="KEGG" id="fox:FOXG_21269"/>
<protein>
    <submittedName>
        <fullName evidence="1">Uncharacterized protein</fullName>
    </submittedName>
</protein>
<sequence>MDENGWIQERFVAFPSKREASRCQGQNLEVCCKSILCRDIATAICDPRDYTSAKYGAGRSPSLWIQYCAEYGYQLSIHSNTNDTRKSIKVGHILGLMPCQSDKLFVVRIIVPGRVYRGQDYVDETSPLTINGETASVPLKRRG</sequence>
<evidence type="ECO:0000313" key="1">
    <source>
        <dbReference type="EMBL" id="KNB15179.1"/>
    </source>
</evidence>
<dbReference type="GeneID" id="28961975"/>
<dbReference type="VEuPathDB" id="FungiDB:FOXG_21269"/>